<accession>A0A1V6W5U8</accession>
<comment type="caution">
    <text evidence="1">The sequence shown here is derived from an EMBL/GenBank/DDBJ whole genome shotgun (WGS) entry which is preliminary data.</text>
</comment>
<dbReference type="EMBL" id="MOOB01000382">
    <property type="protein sequence ID" value="OQE58237.1"/>
    <property type="molecule type" value="Genomic_DNA"/>
</dbReference>
<evidence type="ECO:0000313" key="1">
    <source>
        <dbReference type="EMBL" id="OQE58237.1"/>
    </source>
</evidence>
<organism evidence="1 2">
    <name type="scientific">Penicillium nalgiovense</name>
    <dbReference type="NCBI Taxonomy" id="60175"/>
    <lineage>
        <taxon>Eukaryota</taxon>
        <taxon>Fungi</taxon>
        <taxon>Dikarya</taxon>
        <taxon>Ascomycota</taxon>
        <taxon>Pezizomycotina</taxon>
        <taxon>Eurotiomycetes</taxon>
        <taxon>Eurotiomycetidae</taxon>
        <taxon>Eurotiales</taxon>
        <taxon>Aspergillaceae</taxon>
        <taxon>Penicillium</taxon>
    </lineage>
</organism>
<sequence length="9" mass="1049">MLSFPLDAR</sequence>
<gene>
    <name evidence="1" type="ORF">PENNAL_c0382G08249</name>
</gene>
<proteinExistence type="predicted"/>
<evidence type="ECO:0000313" key="2">
    <source>
        <dbReference type="Proteomes" id="UP000191691"/>
    </source>
</evidence>
<protein>
    <submittedName>
        <fullName evidence="1">Uncharacterized protein</fullName>
    </submittedName>
</protein>
<feature type="non-terminal residue" evidence="1">
    <location>
        <position position="9"/>
    </location>
</feature>
<reference evidence="2" key="1">
    <citation type="journal article" date="2017" name="Nat. Microbiol.">
        <title>Global analysis of biosynthetic gene clusters reveals vast potential of secondary metabolite production in Penicillium species.</title>
        <authorList>
            <person name="Nielsen J.C."/>
            <person name="Grijseels S."/>
            <person name="Prigent S."/>
            <person name="Ji B."/>
            <person name="Dainat J."/>
            <person name="Nielsen K.F."/>
            <person name="Frisvad J.C."/>
            <person name="Workman M."/>
            <person name="Nielsen J."/>
        </authorList>
    </citation>
    <scope>NUCLEOTIDE SEQUENCE [LARGE SCALE GENOMIC DNA]</scope>
    <source>
        <strain evidence="2">IBT 13039</strain>
    </source>
</reference>
<name>A0A1V6W5U8_PENNA</name>
<dbReference type="Proteomes" id="UP000191691">
    <property type="component" value="Unassembled WGS sequence"/>
</dbReference>
<keyword evidence="2" id="KW-1185">Reference proteome</keyword>